<dbReference type="Gene3D" id="1.25.40.20">
    <property type="entry name" value="Ankyrin repeat-containing domain"/>
    <property type="match status" value="1"/>
</dbReference>
<dbReference type="InterPro" id="IPR052408">
    <property type="entry name" value="Exonuclease_MUT-7-like"/>
</dbReference>
<sequence>MASGRVGRETRQNHSRCSVILSLALVLALAPASFLWSHFACAFVAVVPTNRQQKRLAFSSMRFPMISEGTMEDALIGPSPGSAATKMAADAVGVAAMNNGDGISCASNVGDRTQRLHRRLSDLGASETRFVHHEEPRREGVVEAKTLIWEAVRVRRRRDAESTTVSVGTEEKKGEQSDGEGGHEWEEFVDHVFAVVLREDDRVDGLRLRELVRRRMVANKTALKNGDTDPIAHGSQERLVIRLAPLNVAEGMTGYVSGTIPPVGHLTPLSALYLDDGMLVPLGDNVSSGSGVPSSPNGDIRAIERSAELPPTVSVGSGCRLHSAHIPWHELIAMGEKETSSPVIVQPISRSAFASRAPSVSSRHRSLSNPLPRGSQTMSSMRAYEKEVKRKERKAEGSSQVATVVSMWPKKRNVTEFAQLLRTTAKKQGRSSDVRLLIEEAGDSFRQLMDCGPEGPSGKNALHMAAWKGDLETIALLIDAGKSSGLDLVNTISTGSGNYGKTPISYSITQCRDEVVLYLLSRGADLLIVNNKGQTACSLAASHLTPETCRYMSSIEASQLKRTGKFLDYRRSHSDGQRYGDLDPRFNIDDANMDDDLVLELERYRNLVRNATIATAGEGTGFMNLWEMDQDKRVSSLTEIEGLPKSVRQTVRHWQKGNDNTSVINNVHGLNTSAALIVSRDSHNSSDSRPKKSRTQSIVSLGNQDKIDFDSLKTLTIEHLVPNGSGQVPRICRDANDISRLAEVVQKSITKVGCGAPSGDQNAVESLWGLDCEWKPSKNGRGSDNPVATLQLAHSSGQSFLIDLQTLCQRGVLSPDEPLTQVEAALSAALSNLFLHRGISILGFGIGQDLNKLSASFPHIPCFRLLHNVTDLHSLLSQVYDKQTLDIRFPQIGSLQKAVAVLMGRKLDKSEQCSDWECRPLTQAQINYAVLDAAVLPSLILTLRKRYARASSFHLDSSSHRFTYLGPRVNHNCKPDESDPGPEQEYEVPMGRVKNVLSVKLARQSWPTGRPTPNPPILRRPQKPNKAPLRNDGGPSDEEGLDPSPSRGRTRRRETLLLAEVPGFFEGLPRPGIIMGYTKDSCVHRVIGKNTVPENMRLGFNRRGGTLRMSNGWLLFANFGGQASYGRYRNAFTHGGQKMTFSLNRGREKEDALLDYLSSMPRHSERHLNVEYPVSPAQDKNEHAAGEQKVLLFMRPSLKQKFMFCGECSCAELNSVNESEDGAVELLLSLKDFDQLIDREDFLHYLDIVLSQQ</sequence>
<feature type="region of interest" description="Disordered" evidence="2">
    <location>
        <begin position="680"/>
        <end position="699"/>
    </location>
</feature>
<keyword evidence="1" id="KW-0040">ANK repeat</keyword>
<dbReference type="GO" id="GO:0002161">
    <property type="term" value="F:aminoacyl-tRNA deacylase activity"/>
    <property type="evidence" value="ECO:0007669"/>
    <property type="project" value="InterPro"/>
</dbReference>
<proteinExistence type="predicted"/>
<feature type="compositionally biased region" description="Basic and acidic residues" evidence="2">
    <location>
        <begin position="383"/>
        <end position="395"/>
    </location>
</feature>
<dbReference type="InterPro" id="IPR036397">
    <property type="entry name" value="RNaseH_sf"/>
</dbReference>
<dbReference type="EMBL" id="HBKQ01046811">
    <property type="protein sequence ID" value="CAE2271538.1"/>
    <property type="molecule type" value="Transcribed_RNA"/>
</dbReference>
<dbReference type="PROSITE" id="PS50297">
    <property type="entry name" value="ANK_REP_REGION"/>
    <property type="match status" value="1"/>
</dbReference>
<evidence type="ECO:0000256" key="1">
    <source>
        <dbReference type="PROSITE-ProRule" id="PRU00023"/>
    </source>
</evidence>
<gene>
    <name evidence="4" type="ORF">OAUR00152_LOCUS32307</name>
</gene>
<dbReference type="PROSITE" id="PS50088">
    <property type="entry name" value="ANK_REPEAT"/>
    <property type="match status" value="2"/>
</dbReference>
<dbReference type="InterPro" id="IPR012337">
    <property type="entry name" value="RNaseH-like_sf"/>
</dbReference>
<evidence type="ECO:0000256" key="2">
    <source>
        <dbReference type="SAM" id="MobiDB-lite"/>
    </source>
</evidence>
<dbReference type="SUPFAM" id="SSF53098">
    <property type="entry name" value="Ribonuclease H-like"/>
    <property type="match status" value="1"/>
</dbReference>
<protein>
    <recommendedName>
        <fullName evidence="3">3'-5' exonuclease domain-containing protein</fullName>
    </recommendedName>
</protein>
<dbReference type="GO" id="GO:0008408">
    <property type="term" value="F:3'-5' exonuclease activity"/>
    <property type="evidence" value="ECO:0007669"/>
    <property type="project" value="InterPro"/>
</dbReference>
<evidence type="ECO:0000313" key="4">
    <source>
        <dbReference type="EMBL" id="CAE2271538.1"/>
    </source>
</evidence>
<feature type="repeat" description="ANK" evidence="1">
    <location>
        <begin position="499"/>
        <end position="531"/>
    </location>
</feature>
<dbReference type="SUPFAM" id="SSF48403">
    <property type="entry name" value="Ankyrin repeat"/>
    <property type="match status" value="1"/>
</dbReference>
<feature type="compositionally biased region" description="Basic and acidic residues" evidence="2">
    <location>
        <begin position="169"/>
        <end position="183"/>
    </location>
</feature>
<dbReference type="Pfam" id="PF01612">
    <property type="entry name" value="DNA_pol_A_exo1"/>
    <property type="match status" value="1"/>
</dbReference>
<feature type="region of interest" description="Disordered" evidence="2">
    <location>
        <begin position="159"/>
        <end position="183"/>
    </location>
</feature>
<dbReference type="SMART" id="SM00248">
    <property type="entry name" value="ANK"/>
    <property type="match status" value="3"/>
</dbReference>
<feature type="repeat" description="ANK" evidence="1">
    <location>
        <begin position="457"/>
        <end position="481"/>
    </location>
</feature>
<accession>A0A7S4JRB5</accession>
<evidence type="ECO:0000259" key="3">
    <source>
        <dbReference type="Pfam" id="PF01612"/>
    </source>
</evidence>
<dbReference type="InterPro" id="IPR002562">
    <property type="entry name" value="3'-5'_exonuclease_dom"/>
</dbReference>
<dbReference type="InterPro" id="IPR036754">
    <property type="entry name" value="YbaK/aa-tRNA-synt-asso_dom_sf"/>
</dbReference>
<dbReference type="GO" id="GO:0003676">
    <property type="term" value="F:nucleic acid binding"/>
    <property type="evidence" value="ECO:0007669"/>
    <property type="project" value="InterPro"/>
</dbReference>
<feature type="region of interest" description="Disordered" evidence="2">
    <location>
        <begin position="966"/>
        <end position="990"/>
    </location>
</feature>
<feature type="compositionally biased region" description="Basic and acidic residues" evidence="2">
    <location>
        <begin position="680"/>
        <end position="690"/>
    </location>
</feature>
<dbReference type="Gene3D" id="3.30.420.10">
    <property type="entry name" value="Ribonuclease H-like superfamily/Ribonuclease H"/>
    <property type="match status" value="1"/>
</dbReference>
<dbReference type="AlphaFoldDB" id="A0A7S4JRB5"/>
<dbReference type="InterPro" id="IPR036770">
    <property type="entry name" value="Ankyrin_rpt-contain_sf"/>
</dbReference>
<dbReference type="Gene3D" id="3.90.960.10">
    <property type="entry name" value="YbaK/aminoacyl-tRNA synthetase-associated domain"/>
    <property type="match status" value="1"/>
</dbReference>
<feature type="region of interest" description="Disordered" evidence="2">
    <location>
        <begin position="355"/>
        <end position="395"/>
    </location>
</feature>
<dbReference type="PANTHER" id="PTHR47765:SF2">
    <property type="entry name" value="EXONUCLEASE MUT-7 HOMOLOG"/>
    <property type="match status" value="1"/>
</dbReference>
<organism evidence="4">
    <name type="scientific">Odontella aurita</name>
    <dbReference type="NCBI Taxonomy" id="265563"/>
    <lineage>
        <taxon>Eukaryota</taxon>
        <taxon>Sar</taxon>
        <taxon>Stramenopiles</taxon>
        <taxon>Ochrophyta</taxon>
        <taxon>Bacillariophyta</taxon>
        <taxon>Mediophyceae</taxon>
        <taxon>Biddulphiophycidae</taxon>
        <taxon>Eupodiscales</taxon>
        <taxon>Odontellaceae</taxon>
        <taxon>Odontella</taxon>
    </lineage>
</organism>
<dbReference type="PANTHER" id="PTHR47765">
    <property type="entry name" value="3'-5' EXONUCLEASE DOMAIN-CONTAINING PROTEIN"/>
    <property type="match status" value="1"/>
</dbReference>
<name>A0A7S4JRB5_9STRA</name>
<feature type="region of interest" description="Disordered" evidence="2">
    <location>
        <begin position="1002"/>
        <end position="1052"/>
    </location>
</feature>
<dbReference type="InterPro" id="IPR002110">
    <property type="entry name" value="Ankyrin_rpt"/>
</dbReference>
<reference evidence="4" key="1">
    <citation type="submission" date="2021-01" db="EMBL/GenBank/DDBJ databases">
        <authorList>
            <person name="Corre E."/>
            <person name="Pelletier E."/>
            <person name="Niang G."/>
            <person name="Scheremetjew M."/>
            <person name="Finn R."/>
            <person name="Kale V."/>
            <person name="Holt S."/>
            <person name="Cochrane G."/>
            <person name="Meng A."/>
            <person name="Brown T."/>
            <person name="Cohen L."/>
        </authorList>
    </citation>
    <scope>NUCLEOTIDE SEQUENCE</scope>
    <source>
        <strain evidence="4">Isolate 1302-5</strain>
    </source>
</reference>
<feature type="domain" description="3'-5' exonuclease" evidence="3">
    <location>
        <begin position="769"/>
        <end position="945"/>
    </location>
</feature>
<dbReference type="Pfam" id="PF12796">
    <property type="entry name" value="Ank_2"/>
    <property type="match status" value="1"/>
</dbReference>